<feature type="compositionally biased region" description="Basic and acidic residues" evidence="1">
    <location>
        <begin position="178"/>
        <end position="190"/>
    </location>
</feature>
<evidence type="ECO:0000313" key="2">
    <source>
        <dbReference type="EMBL" id="CDP37510.1"/>
    </source>
</evidence>
<feature type="compositionally biased region" description="Basic residues" evidence="1">
    <location>
        <begin position="108"/>
        <end position="119"/>
    </location>
</feature>
<organism evidence="2">
    <name type="scientific">Blastobotrys adeninivorans</name>
    <name type="common">Yeast</name>
    <name type="synonym">Arxula adeninivorans</name>
    <dbReference type="NCBI Taxonomy" id="409370"/>
    <lineage>
        <taxon>Eukaryota</taxon>
        <taxon>Fungi</taxon>
        <taxon>Dikarya</taxon>
        <taxon>Ascomycota</taxon>
        <taxon>Saccharomycotina</taxon>
        <taxon>Dipodascomycetes</taxon>
        <taxon>Dipodascales</taxon>
        <taxon>Trichomonascaceae</taxon>
        <taxon>Blastobotrys</taxon>
    </lineage>
</organism>
<feature type="compositionally biased region" description="Polar residues" evidence="1">
    <location>
        <begin position="17"/>
        <end position="28"/>
    </location>
</feature>
<dbReference type="EMBL" id="HG937694">
    <property type="protein sequence ID" value="CDP37510.1"/>
    <property type="molecule type" value="Genomic_DNA"/>
</dbReference>
<feature type="compositionally biased region" description="Basic residues" evidence="1">
    <location>
        <begin position="134"/>
        <end position="148"/>
    </location>
</feature>
<accession>A0A060T8Q4</accession>
<protein>
    <submittedName>
        <fullName evidence="2">ARAD1D13156p</fullName>
    </submittedName>
</protein>
<sequence length="223" mass="25505">MPRRPSRARSPDVSTILEESTVQASRPSSAGGLPESDHDPFGFWKIAEVKAKKPRSPQKASPVRESSGLQIYYDSDENKENEDPELQMSLADTSFKTPPTSIPNTPKRSPHKPHRKRTPLKPLTSEEVMERMPKLHNRSRRTRPKRPIKYTEVDDEPLSASEEVAPRPMKSKRKTKRAKPEQKLEDPAMELEQRLHRAETIRNRYVGDVDDFELDVEEVSSSS</sequence>
<proteinExistence type="predicted"/>
<feature type="region of interest" description="Disordered" evidence="1">
    <location>
        <begin position="1"/>
        <end position="190"/>
    </location>
</feature>
<gene>
    <name evidence="2" type="ORF">GNLVRS02_ARAD1D13156g</name>
</gene>
<reference evidence="2" key="1">
    <citation type="submission" date="2014-02" db="EMBL/GenBank/DDBJ databases">
        <authorList>
            <person name="Genoscope - CEA"/>
        </authorList>
    </citation>
    <scope>NUCLEOTIDE SEQUENCE</scope>
    <source>
        <strain evidence="2">LS3</strain>
    </source>
</reference>
<evidence type="ECO:0000256" key="1">
    <source>
        <dbReference type="SAM" id="MobiDB-lite"/>
    </source>
</evidence>
<name>A0A060T8Q4_BLAAD</name>
<reference evidence="2" key="2">
    <citation type="submission" date="2014-06" db="EMBL/GenBank/DDBJ databases">
        <title>The complete genome of Blastobotrys (Arxula) adeninivorans LS3 - a yeast of biotechnological interest.</title>
        <authorList>
            <person name="Kunze G."/>
            <person name="Gaillardin C."/>
            <person name="Czernicka M."/>
            <person name="Durrens P."/>
            <person name="Martin T."/>
            <person name="Boer E."/>
            <person name="Gabaldon T."/>
            <person name="Cruz J."/>
            <person name="Talla E."/>
            <person name="Marck C."/>
            <person name="Goffeau A."/>
            <person name="Barbe V."/>
            <person name="Baret P."/>
            <person name="Baronian K."/>
            <person name="Beier S."/>
            <person name="Bleykasten C."/>
            <person name="Bode R."/>
            <person name="Casaregola S."/>
            <person name="Despons L."/>
            <person name="Fairhead C."/>
            <person name="Giersberg M."/>
            <person name="Gierski P."/>
            <person name="Hahnel U."/>
            <person name="Hartmann A."/>
            <person name="Jankowska D."/>
            <person name="Jubin C."/>
            <person name="Jung P."/>
            <person name="Lafontaine I."/>
            <person name="Leh-Louis V."/>
            <person name="Lemaire M."/>
            <person name="Marcet-Houben M."/>
            <person name="Mascher M."/>
            <person name="Morel G."/>
            <person name="Richard G.-F."/>
            <person name="Riechen J."/>
            <person name="Sacerdot C."/>
            <person name="Sarkar A."/>
            <person name="Savel G."/>
            <person name="Schacherer J."/>
            <person name="Sherman D."/>
            <person name="Straub M.-L."/>
            <person name="Stein N."/>
            <person name="Thierry A."/>
            <person name="Trautwein-Schult A."/>
            <person name="Westhof E."/>
            <person name="Worch S."/>
            <person name="Dujon B."/>
            <person name="Souciet J.-L."/>
            <person name="Wincker P."/>
            <person name="Scholz U."/>
            <person name="Neuveglise N."/>
        </authorList>
    </citation>
    <scope>NUCLEOTIDE SEQUENCE</scope>
    <source>
        <strain evidence="2">LS3</strain>
    </source>
</reference>
<dbReference type="AlphaFoldDB" id="A0A060T8Q4"/>
<feature type="compositionally biased region" description="Polar residues" evidence="1">
    <location>
        <begin position="90"/>
        <end position="107"/>
    </location>
</feature>
<feature type="compositionally biased region" description="Acidic residues" evidence="1">
    <location>
        <begin position="74"/>
        <end position="85"/>
    </location>
</feature>